<name>A0A8S5U944_9CAUD</name>
<accession>A0A8S5U944</accession>
<organism evidence="1">
    <name type="scientific">Herelleviridae sp. cti3G1</name>
    <dbReference type="NCBI Taxonomy" id="2825831"/>
    <lineage>
        <taxon>Viruses</taxon>
        <taxon>Duplodnaviria</taxon>
        <taxon>Heunggongvirae</taxon>
        <taxon>Uroviricota</taxon>
        <taxon>Caudoviricetes</taxon>
        <taxon>Herelleviridae</taxon>
    </lineage>
</organism>
<sequence length="39" mass="4644">MTRDKIEFLIRLTIANHGDPYLQEALTPQQLYYSIILHK</sequence>
<proteinExistence type="predicted"/>
<reference evidence="1" key="1">
    <citation type="journal article" date="2021" name="Proc. Natl. Acad. Sci. U.S.A.">
        <title>A Catalog of Tens of Thousands of Viruses from Human Metagenomes Reveals Hidden Associations with Chronic Diseases.</title>
        <authorList>
            <person name="Tisza M.J."/>
            <person name="Buck C.B."/>
        </authorList>
    </citation>
    <scope>NUCLEOTIDE SEQUENCE</scope>
    <source>
        <strain evidence="1">Cti3G1</strain>
    </source>
</reference>
<dbReference type="EMBL" id="BK016041">
    <property type="protein sequence ID" value="DAF90981.1"/>
    <property type="molecule type" value="Genomic_DNA"/>
</dbReference>
<evidence type="ECO:0000313" key="1">
    <source>
        <dbReference type="EMBL" id="DAF90981.1"/>
    </source>
</evidence>
<protein>
    <submittedName>
        <fullName evidence="1">Uncharacterized protein</fullName>
    </submittedName>
</protein>